<keyword evidence="1" id="KW-1133">Transmembrane helix</keyword>
<dbReference type="Pfam" id="PF08386">
    <property type="entry name" value="Abhydrolase_4"/>
    <property type="match status" value="1"/>
</dbReference>
<evidence type="ECO:0000256" key="1">
    <source>
        <dbReference type="SAM" id="Phobius"/>
    </source>
</evidence>
<keyword evidence="5" id="KW-1185">Reference proteome</keyword>
<proteinExistence type="predicted"/>
<sequence length="627" mass="70416">MAVIRRTSLLLLFCVMYVTGSLNTTKFYEPITHEIEWEDCGLVPKAVCGHFEVLLDWHNPSAGKGRLAVIKYNATGERKGVLFTHAGLVPGDGRGWLVERSEVMMDYLVNGSYDLVTWDLRGTPLRRDVNDPLQKYSTIPSSPTCFSSREAEVEFWNEQTSIGVPKSNFSMPPSVEYQHPTVYAAYEHNRRLGLRCLTASQEDYPDIPMLKYMGTAASVRDLVALADYLQGPGTPINFHGVYHGSLIGSYLINMFPERVGHVILDRPVNPLVAGDGQYHTAWRAAIRNANETFVKLTDRCETNTEQCTIVGAKKTGEYVREYVQFALAMTRSSLLGWQPIFGMDLISNPTLKRLVFAVYNATEGPDVSFYNWTYELHTLTRNMWHPNLYGELASFCGDYAYNYTEYPEGDREHLMIAGWITDFMMNAPLIGQSFPAARYLCHLWPERAVERYTGPWNRKPANRVLVVGNTLNPLSGIDQAKAIAGAMGDDAYFVEEEGFAFSFFPHTARANEVMSVYLLNDTLPSRAEGTPQGSTSYVNSIYSFFIGACRLLANQSGVFLTIGAFVSSLSLMTSIAIYRWVRKKKSKVDGDTLATERNWLATDEDVVKARDRAYLHSGRMLSPNLTA</sequence>
<accession>A0ABP1DZL8</accession>
<evidence type="ECO:0000313" key="4">
    <source>
        <dbReference type="EMBL" id="CAL1712714.1"/>
    </source>
</evidence>
<feature type="signal peptide" evidence="2">
    <location>
        <begin position="1"/>
        <end position="20"/>
    </location>
</feature>
<dbReference type="InterPro" id="IPR029058">
    <property type="entry name" value="AB_hydrolase_fold"/>
</dbReference>
<protein>
    <recommendedName>
        <fullName evidence="3">Peptidase S33 tripeptidyl aminopeptidase-like C-terminal domain-containing protein</fullName>
    </recommendedName>
</protein>
<dbReference type="InterPro" id="IPR013595">
    <property type="entry name" value="Pept_S33_TAP-like_C"/>
</dbReference>
<dbReference type="Gene3D" id="3.40.50.1820">
    <property type="entry name" value="alpha/beta hydrolase"/>
    <property type="match status" value="1"/>
</dbReference>
<dbReference type="SUPFAM" id="SSF53474">
    <property type="entry name" value="alpha/beta-Hydrolases"/>
    <property type="match status" value="1"/>
</dbReference>
<dbReference type="EMBL" id="OZ037950">
    <property type="protein sequence ID" value="CAL1712714.1"/>
    <property type="molecule type" value="Genomic_DNA"/>
</dbReference>
<keyword evidence="1" id="KW-0812">Transmembrane</keyword>
<reference evidence="5" key="1">
    <citation type="submission" date="2024-04" db="EMBL/GenBank/DDBJ databases">
        <authorList>
            <person name="Shaw F."/>
            <person name="Minotto A."/>
        </authorList>
    </citation>
    <scope>NUCLEOTIDE SEQUENCE [LARGE SCALE GENOMIC DNA]</scope>
</reference>
<organism evidence="4 5">
    <name type="scientific">Somion occarium</name>
    <dbReference type="NCBI Taxonomy" id="3059160"/>
    <lineage>
        <taxon>Eukaryota</taxon>
        <taxon>Fungi</taxon>
        <taxon>Dikarya</taxon>
        <taxon>Basidiomycota</taxon>
        <taxon>Agaricomycotina</taxon>
        <taxon>Agaricomycetes</taxon>
        <taxon>Polyporales</taxon>
        <taxon>Cerrenaceae</taxon>
        <taxon>Somion</taxon>
    </lineage>
</organism>
<dbReference type="Proteomes" id="UP001497453">
    <property type="component" value="Chromosome 7"/>
</dbReference>
<evidence type="ECO:0000259" key="3">
    <source>
        <dbReference type="Pfam" id="PF08386"/>
    </source>
</evidence>
<evidence type="ECO:0000313" key="5">
    <source>
        <dbReference type="Proteomes" id="UP001497453"/>
    </source>
</evidence>
<gene>
    <name evidence="4" type="ORF">GFSPODELE1_LOCUS8954</name>
</gene>
<keyword evidence="1" id="KW-0472">Membrane</keyword>
<keyword evidence="2" id="KW-0732">Signal</keyword>
<name>A0ABP1DZL8_9APHY</name>
<evidence type="ECO:0000256" key="2">
    <source>
        <dbReference type="SAM" id="SignalP"/>
    </source>
</evidence>
<feature type="domain" description="Peptidase S33 tripeptidyl aminopeptidase-like C-terminal" evidence="3">
    <location>
        <begin position="428"/>
        <end position="526"/>
    </location>
</feature>
<feature type="transmembrane region" description="Helical" evidence="1">
    <location>
        <begin position="558"/>
        <end position="578"/>
    </location>
</feature>
<feature type="chain" id="PRO_5046336256" description="Peptidase S33 tripeptidyl aminopeptidase-like C-terminal domain-containing protein" evidence="2">
    <location>
        <begin position="21"/>
        <end position="627"/>
    </location>
</feature>